<dbReference type="InterPro" id="IPR016181">
    <property type="entry name" value="Acyl_CoA_acyltransferase"/>
</dbReference>
<dbReference type="PANTHER" id="PTHR43451">
    <property type="entry name" value="ACETYLTRANSFERASE (GNAT) FAMILY PROTEIN"/>
    <property type="match status" value="1"/>
</dbReference>
<proteinExistence type="predicted"/>
<dbReference type="Gene3D" id="3.40.630.30">
    <property type="match status" value="1"/>
</dbReference>
<protein>
    <submittedName>
        <fullName evidence="2">Acetyltransferase</fullName>
        <ecNumber evidence="2">2.3.1.-</ecNumber>
    </submittedName>
</protein>
<comment type="caution">
    <text evidence="2">The sequence shown here is derived from an EMBL/GenBank/DDBJ whole genome shotgun (WGS) entry which is preliminary data.</text>
</comment>
<keyword evidence="2" id="KW-0012">Acyltransferase</keyword>
<name>A0ABT1G7Z3_9GAMM</name>
<dbReference type="GO" id="GO:0016746">
    <property type="term" value="F:acyltransferase activity"/>
    <property type="evidence" value="ECO:0007669"/>
    <property type="project" value="UniProtKB-KW"/>
</dbReference>
<gene>
    <name evidence="2" type="ORF">J2T60_001389</name>
</gene>
<dbReference type="EC" id="2.3.1.-" evidence="2"/>
<evidence type="ECO:0000259" key="1">
    <source>
        <dbReference type="PROSITE" id="PS51186"/>
    </source>
</evidence>
<accession>A0ABT1G7Z3</accession>
<dbReference type="RefSeq" id="WP_253447340.1">
    <property type="nucleotide sequence ID" value="NZ_JALJYF010000001.1"/>
</dbReference>
<reference evidence="2 3" key="1">
    <citation type="submission" date="2022-03" db="EMBL/GenBank/DDBJ databases">
        <title>Genomic Encyclopedia of Type Strains, Phase III (KMG-III): the genomes of soil and plant-associated and newly described type strains.</title>
        <authorList>
            <person name="Whitman W."/>
        </authorList>
    </citation>
    <scope>NUCLEOTIDE SEQUENCE [LARGE SCALE GENOMIC DNA]</scope>
    <source>
        <strain evidence="2 3">BSker1</strain>
    </source>
</reference>
<dbReference type="SUPFAM" id="SSF55729">
    <property type="entry name" value="Acyl-CoA N-acyltransferases (Nat)"/>
    <property type="match status" value="1"/>
</dbReference>
<organism evidence="2 3">
    <name type="scientific">Natronospira proteinivora</name>
    <dbReference type="NCBI Taxonomy" id="1807133"/>
    <lineage>
        <taxon>Bacteria</taxon>
        <taxon>Pseudomonadati</taxon>
        <taxon>Pseudomonadota</taxon>
        <taxon>Gammaproteobacteria</taxon>
        <taxon>Natronospirales</taxon>
        <taxon>Natronospiraceae</taxon>
        <taxon>Natronospira</taxon>
    </lineage>
</organism>
<dbReference type="InterPro" id="IPR000182">
    <property type="entry name" value="GNAT_dom"/>
</dbReference>
<dbReference type="Pfam" id="PF13673">
    <property type="entry name" value="Acetyltransf_10"/>
    <property type="match status" value="1"/>
</dbReference>
<keyword evidence="3" id="KW-1185">Reference proteome</keyword>
<dbReference type="PANTHER" id="PTHR43451:SF1">
    <property type="entry name" value="ACETYLTRANSFERASE"/>
    <property type="match status" value="1"/>
</dbReference>
<evidence type="ECO:0000313" key="2">
    <source>
        <dbReference type="EMBL" id="MCP1727424.1"/>
    </source>
</evidence>
<dbReference type="EMBL" id="JALJYF010000001">
    <property type="protein sequence ID" value="MCP1727424.1"/>
    <property type="molecule type" value="Genomic_DNA"/>
</dbReference>
<evidence type="ECO:0000313" key="3">
    <source>
        <dbReference type="Proteomes" id="UP001523550"/>
    </source>
</evidence>
<keyword evidence="2" id="KW-0808">Transferase</keyword>
<feature type="domain" description="N-acetyltransferase" evidence="1">
    <location>
        <begin position="1"/>
        <end position="154"/>
    </location>
</feature>
<dbReference type="CDD" id="cd04301">
    <property type="entry name" value="NAT_SF"/>
    <property type="match status" value="1"/>
</dbReference>
<dbReference type="InterPro" id="IPR052564">
    <property type="entry name" value="N-acetyltrans/Recomb-assoc"/>
</dbReference>
<dbReference type="Proteomes" id="UP001523550">
    <property type="component" value="Unassembled WGS sequence"/>
</dbReference>
<sequence length="157" mass="17941">MHIRRFRIGEERELFGVFHSAIHRVASRDYTPEQINAWAPVRLDQELWARKIRDIKPFVAEINGKIVGYADLQPSGYIDHFFVSGYHPGQGIGRLLMSTLHSEAVSLGLTELTSDVSRTAQPFFEKFGFCIIEQRAPELRGVVVPNALMRKVFRDEA</sequence>
<dbReference type="PROSITE" id="PS51186">
    <property type="entry name" value="GNAT"/>
    <property type="match status" value="1"/>
</dbReference>